<sequence length="39" mass="4706">MFFVIPAANLSTGNLQRSWKLLSQEISFWMMLMLNWRPF</sequence>
<protein>
    <submittedName>
        <fullName evidence="1">Putative transcriptional regulator LYSR-type</fullName>
    </submittedName>
</protein>
<reference evidence="1 2" key="1">
    <citation type="submission" date="2012-03" db="EMBL/GenBank/DDBJ databases">
        <authorList>
            <person name="Rasko D."/>
            <person name="Redman J."/>
            <person name="Daugherty S.C."/>
            <person name="Tallon L."/>
            <person name="Sadzewicz L."/>
            <person name="Jones K."/>
            <person name="Santana-Cruz I."/>
            <person name="Liu X."/>
        </authorList>
    </citation>
    <scope>NUCLEOTIDE SEQUENCE [LARGE SCALE GENOMIC DNA]</scope>
    <source>
        <strain evidence="1 2">K-315</strain>
    </source>
</reference>
<evidence type="ECO:0000313" key="2">
    <source>
        <dbReference type="Proteomes" id="UP000005407"/>
    </source>
</evidence>
<dbReference type="Proteomes" id="UP000005407">
    <property type="component" value="Unassembled WGS sequence"/>
</dbReference>
<accession>I6D1C6</accession>
<name>I6D1C6_SHIFL</name>
<gene>
    <name evidence="1" type="primary">ycaN</name>
    <name evidence="1" type="ORF">SFK315_0887</name>
</gene>
<evidence type="ECO:0000313" key="1">
    <source>
        <dbReference type="EMBL" id="EIQ25568.1"/>
    </source>
</evidence>
<comment type="caution">
    <text evidence="1">The sequence shown here is derived from an EMBL/GenBank/DDBJ whole genome shotgun (WGS) entry which is preliminary data.</text>
</comment>
<organism evidence="1 2">
    <name type="scientific">Shigella flexneri K-315</name>
    <dbReference type="NCBI Taxonomy" id="766150"/>
    <lineage>
        <taxon>Bacteria</taxon>
        <taxon>Pseudomonadati</taxon>
        <taxon>Pseudomonadota</taxon>
        <taxon>Gammaproteobacteria</taxon>
        <taxon>Enterobacterales</taxon>
        <taxon>Enterobacteriaceae</taxon>
        <taxon>Shigella</taxon>
    </lineage>
</organism>
<proteinExistence type="predicted"/>
<dbReference type="EMBL" id="AKMY01000009">
    <property type="protein sequence ID" value="EIQ25568.1"/>
    <property type="molecule type" value="Genomic_DNA"/>
</dbReference>
<dbReference type="AlphaFoldDB" id="I6D1C6"/>